<proteinExistence type="predicted"/>
<dbReference type="EMBL" id="BMMI01000006">
    <property type="protein sequence ID" value="GGL75758.1"/>
    <property type="molecule type" value="Genomic_DNA"/>
</dbReference>
<gene>
    <name evidence="1" type="ORF">GCM10011589_34770</name>
</gene>
<organism evidence="1 2">
    <name type="scientific">Modestobacter marinus</name>
    <dbReference type="NCBI Taxonomy" id="477641"/>
    <lineage>
        <taxon>Bacteria</taxon>
        <taxon>Bacillati</taxon>
        <taxon>Actinomycetota</taxon>
        <taxon>Actinomycetes</taxon>
        <taxon>Geodermatophilales</taxon>
        <taxon>Geodermatophilaceae</taxon>
        <taxon>Modestobacter</taxon>
    </lineage>
</organism>
<dbReference type="Proteomes" id="UP000648663">
    <property type="component" value="Unassembled WGS sequence"/>
</dbReference>
<reference evidence="2" key="1">
    <citation type="journal article" date="2019" name="Int. J. Syst. Evol. Microbiol.">
        <title>The Global Catalogue of Microorganisms (GCM) 10K type strain sequencing project: providing services to taxonomists for standard genome sequencing and annotation.</title>
        <authorList>
            <consortium name="The Broad Institute Genomics Platform"/>
            <consortium name="The Broad Institute Genome Sequencing Center for Infectious Disease"/>
            <person name="Wu L."/>
            <person name="Ma J."/>
        </authorList>
    </citation>
    <scope>NUCLEOTIDE SEQUENCE [LARGE SCALE GENOMIC DNA]</scope>
    <source>
        <strain evidence="2">CGMCC 4.5581</strain>
    </source>
</reference>
<evidence type="ECO:0000313" key="1">
    <source>
        <dbReference type="EMBL" id="GGL75758.1"/>
    </source>
</evidence>
<comment type="caution">
    <text evidence="1">The sequence shown here is derived from an EMBL/GenBank/DDBJ whole genome shotgun (WGS) entry which is preliminary data.</text>
</comment>
<name>A0ABQ2G5J3_9ACTN</name>
<keyword evidence="2" id="KW-1185">Reference proteome</keyword>
<accession>A0ABQ2G5J3</accession>
<sequence length="91" mass="10180">MANRPAKNISSLASQTIVPTLTMFGRVRECTREVSKVLLATGAVVTRSSWHRDSRPTTWGTWAWRTRSGHLRGVRHVAFPPLRLRALGSRG</sequence>
<evidence type="ECO:0000313" key="2">
    <source>
        <dbReference type="Proteomes" id="UP000648663"/>
    </source>
</evidence>
<protein>
    <submittedName>
        <fullName evidence="1">Uncharacterized protein</fullName>
    </submittedName>
</protein>